<comment type="caution">
    <text evidence="1">The sequence shown here is derived from an EMBL/GenBank/DDBJ whole genome shotgun (WGS) entry which is preliminary data.</text>
</comment>
<proteinExistence type="predicted"/>
<accession>A0A0D1LQC6</accession>
<organism evidence="1 2">
    <name type="scientific">Mycolicibacterium llatzerense</name>
    <dbReference type="NCBI Taxonomy" id="280871"/>
    <lineage>
        <taxon>Bacteria</taxon>
        <taxon>Bacillati</taxon>
        <taxon>Actinomycetota</taxon>
        <taxon>Actinomycetes</taxon>
        <taxon>Mycobacteriales</taxon>
        <taxon>Mycobacteriaceae</taxon>
        <taxon>Mycolicibacterium</taxon>
    </lineage>
</organism>
<dbReference type="PATRIC" id="fig|280871.6.peg.730"/>
<keyword evidence="2" id="KW-1185">Reference proteome</keyword>
<gene>
    <name evidence="1" type="ORF">TL10_03600</name>
</gene>
<reference evidence="1 2" key="1">
    <citation type="submission" date="2015-01" db="EMBL/GenBank/DDBJ databases">
        <title>Genome sequence of Mycobacterium llatzerense and Mycobacterium immunogenum recovered from brain abscess.</title>
        <authorList>
            <person name="Greninger A.L."/>
            <person name="Langelier C."/>
            <person name="Cunningham G."/>
            <person name="Chiu C.Y."/>
            <person name="Miller S."/>
        </authorList>
    </citation>
    <scope>NUCLEOTIDE SEQUENCE [LARGE SCALE GENOMIC DNA]</scope>
    <source>
        <strain evidence="1 2">CLUC14</strain>
    </source>
</reference>
<name>A0A0D1LQC6_9MYCO</name>
<dbReference type="Proteomes" id="UP000032221">
    <property type="component" value="Unassembled WGS sequence"/>
</dbReference>
<dbReference type="InterPro" id="IPR046133">
    <property type="entry name" value="DUF6130"/>
</dbReference>
<evidence type="ECO:0000313" key="2">
    <source>
        <dbReference type="Proteomes" id="UP000032221"/>
    </source>
</evidence>
<protein>
    <submittedName>
        <fullName evidence="1">Uncharacterized protein</fullName>
    </submittedName>
</protein>
<evidence type="ECO:0000313" key="1">
    <source>
        <dbReference type="EMBL" id="KIU18291.1"/>
    </source>
</evidence>
<sequence length="110" mass="11921">MVPLTTPQPPAKLIVDPPVPEALAKGQVFIQYRAENLRIEPVFGPEALKVTPRIGHIHVVVDGAPWHWADASGEPVILVGLPPGPHKVEIILADANHHPLDHVVTNFLVP</sequence>
<dbReference type="OrthoDB" id="1493962at2"/>
<dbReference type="Pfam" id="PF19625">
    <property type="entry name" value="DUF6130"/>
    <property type="match status" value="1"/>
</dbReference>
<dbReference type="AlphaFoldDB" id="A0A0D1LQC6"/>
<dbReference type="EMBL" id="JXST01000004">
    <property type="protein sequence ID" value="KIU18291.1"/>
    <property type="molecule type" value="Genomic_DNA"/>
</dbReference>